<proteinExistence type="predicted"/>
<accession>A0A482T3W5</accession>
<organism evidence="1 2">
    <name type="scientific">Haloarcula hispanica</name>
    <dbReference type="NCBI Taxonomy" id="51589"/>
    <lineage>
        <taxon>Archaea</taxon>
        <taxon>Methanobacteriati</taxon>
        <taxon>Methanobacteriota</taxon>
        <taxon>Stenosarchaea group</taxon>
        <taxon>Halobacteria</taxon>
        <taxon>Halobacteriales</taxon>
        <taxon>Haloarculaceae</taxon>
        <taxon>Haloarcula</taxon>
    </lineage>
</organism>
<dbReference type="EMBL" id="RZIG01000002">
    <property type="protein sequence ID" value="RYJ08852.1"/>
    <property type="molecule type" value="Genomic_DNA"/>
</dbReference>
<comment type="caution">
    <text evidence="1">The sequence shown here is derived from an EMBL/GenBank/DDBJ whole genome shotgun (WGS) entry which is preliminary data.</text>
</comment>
<evidence type="ECO:0000313" key="1">
    <source>
        <dbReference type="EMBL" id="RYJ08852.1"/>
    </source>
</evidence>
<protein>
    <submittedName>
        <fullName evidence="1">Uncharacterized protein</fullName>
    </submittedName>
</protein>
<reference evidence="1 2" key="1">
    <citation type="submission" date="2018-12" db="EMBL/GenBank/DDBJ databases">
        <title>Draft genome sequence of Haloarcula hispinica strain 18.1, an halophilic archaeon isolated from Chott El Jerid of Southern Tunisia.</title>
        <authorList>
            <person name="Najjari A."/>
            <person name="Ben Dhia O."/>
            <person name="Ferjani R."/>
            <person name="Mahjoubi M."/>
            <person name="Sghaier H."/>
            <person name="Elshahed M."/>
            <person name="Ouzari H.I."/>
            <person name="Cherid A."/>
            <person name="Youssef N."/>
        </authorList>
    </citation>
    <scope>NUCLEOTIDE SEQUENCE [LARGE SCALE GENOMIC DNA]</scope>
    <source>
        <strain evidence="1 2">18.1</strain>
    </source>
</reference>
<dbReference type="AlphaFoldDB" id="A0A482T3W5"/>
<sequence length="78" mass="8571">MTDFGLGHYGKTTTATNYLPIMTLLQTISGDNRHTLFAVVLRPALSIDRSQSYIAPVILGRWSDIYPGATTGLERDAE</sequence>
<name>A0A482T3W5_HALHI</name>
<dbReference type="Proteomes" id="UP000293535">
    <property type="component" value="Unassembled WGS sequence"/>
</dbReference>
<gene>
    <name evidence="1" type="ORF">ELS20_01515</name>
</gene>
<evidence type="ECO:0000313" key="2">
    <source>
        <dbReference type="Proteomes" id="UP000293535"/>
    </source>
</evidence>